<keyword evidence="1" id="KW-1133">Transmembrane helix</keyword>
<keyword evidence="1" id="KW-0812">Transmembrane</keyword>
<protein>
    <recommendedName>
        <fullName evidence="2">Serine aminopeptidase S33 domain-containing protein</fullName>
    </recommendedName>
</protein>
<comment type="caution">
    <text evidence="3">The sequence shown here is derived from an EMBL/GenBank/DDBJ whole genome shotgun (WGS) entry which is preliminary data.</text>
</comment>
<dbReference type="RefSeq" id="WP_069956909.1">
    <property type="nucleotide sequence ID" value="NZ_MCGG01000009.1"/>
</dbReference>
<gene>
    <name evidence="3" type="ORF">BEN30_04930</name>
</gene>
<evidence type="ECO:0000313" key="3">
    <source>
        <dbReference type="EMBL" id="OEJ69055.1"/>
    </source>
</evidence>
<feature type="transmembrane region" description="Helical" evidence="1">
    <location>
        <begin position="7"/>
        <end position="30"/>
    </location>
</feature>
<feature type="domain" description="Serine aminopeptidase S33" evidence="2">
    <location>
        <begin position="76"/>
        <end position="189"/>
    </location>
</feature>
<evidence type="ECO:0000313" key="4">
    <source>
        <dbReference type="Proteomes" id="UP000095347"/>
    </source>
</evidence>
<reference evidence="4" key="1">
    <citation type="submission" date="2016-07" db="EMBL/GenBank/DDBJ databases">
        <authorList>
            <person name="Florea S."/>
            <person name="Webb J.S."/>
            <person name="Jaromczyk J."/>
            <person name="Schardl C.L."/>
        </authorList>
    </citation>
    <scope>NUCLEOTIDE SEQUENCE [LARGE SCALE GENOMIC DNA]</scope>
    <source>
        <strain evidence="4">MV-1</strain>
    </source>
</reference>
<dbReference type="InterPro" id="IPR029058">
    <property type="entry name" value="AB_hydrolase_fold"/>
</dbReference>
<proteinExistence type="predicted"/>
<accession>A0A1E5QAP3</accession>
<name>A0A1E5QAP3_9PROT</name>
<dbReference type="EMBL" id="MCGG01000009">
    <property type="protein sequence ID" value="OEJ69055.1"/>
    <property type="molecule type" value="Genomic_DNA"/>
</dbReference>
<dbReference type="OrthoDB" id="9798884at2"/>
<organism evidence="3 4">
    <name type="scientific">Magnetovibrio blakemorei</name>
    <dbReference type="NCBI Taxonomy" id="28181"/>
    <lineage>
        <taxon>Bacteria</taxon>
        <taxon>Pseudomonadati</taxon>
        <taxon>Pseudomonadota</taxon>
        <taxon>Alphaproteobacteria</taxon>
        <taxon>Rhodospirillales</taxon>
        <taxon>Magnetovibrionaceae</taxon>
        <taxon>Magnetovibrio</taxon>
    </lineage>
</organism>
<dbReference type="Gene3D" id="3.40.50.1820">
    <property type="entry name" value="alpha/beta hydrolase"/>
    <property type="match status" value="1"/>
</dbReference>
<keyword evidence="1" id="KW-0472">Membrane</keyword>
<keyword evidence="4" id="KW-1185">Reference proteome</keyword>
<sequence>MGKGFRFVMISVLVGVVFFYVVIAASMYVFQRNLLYFTSAPKPTREQSGVADMSELTFTTEDGLELFAWFKPPSDPVKPVVVIFHGNAGTLGGRGFKARLFMDQGYGALLVEYRAYANNPGSPTEQGLYADARAALAQVKALGYSGQNLVFYGESLGTGVATQMASEVHEYGESVAAVILEAPFTSITDVAAGRYPFLPVNLLARDRFESLARIKVIGAPLLIVHGERDRTVPIKLGKRLFDAATAPKEHLWMAEAGHNDLFDFGVGEAVLAFLGRVRKQP</sequence>
<dbReference type="InterPro" id="IPR022742">
    <property type="entry name" value="Hydrolase_4"/>
</dbReference>
<dbReference type="PANTHER" id="PTHR12277">
    <property type="entry name" value="ALPHA/BETA HYDROLASE DOMAIN-CONTAINING PROTEIN"/>
    <property type="match status" value="1"/>
</dbReference>
<dbReference type="AlphaFoldDB" id="A0A1E5QAP3"/>
<evidence type="ECO:0000256" key="1">
    <source>
        <dbReference type="SAM" id="Phobius"/>
    </source>
</evidence>
<dbReference type="Pfam" id="PF12146">
    <property type="entry name" value="Hydrolase_4"/>
    <property type="match status" value="1"/>
</dbReference>
<dbReference type="STRING" id="28181.BEN30_04930"/>
<dbReference type="Proteomes" id="UP000095347">
    <property type="component" value="Unassembled WGS sequence"/>
</dbReference>
<dbReference type="SUPFAM" id="SSF53474">
    <property type="entry name" value="alpha/beta-Hydrolases"/>
    <property type="match status" value="1"/>
</dbReference>
<evidence type="ECO:0000259" key="2">
    <source>
        <dbReference type="Pfam" id="PF12146"/>
    </source>
</evidence>
<dbReference type="PANTHER" id="PTHR12277:SF81">
    <property type="entry name" value="PROTEIN ABHD13"/>
    <property type="match status" value="1"/>
</dbReference>